<keyword evidence="1" id="KW-0812">Transmembrane</keyword>
<dbReference type="EMBL" id="WTUX01000010">
    <property type="protein sequence ID" value="MZR12416.1"/>
    <property type="molecule type" value="Genomic_DNA"/>
</dbReference>
<dbReference type="AlphaFoldDB" id="A0A845LYI6"/>
<keyword evidence="3" id="KW-1185">Reference proteome</keyword>
<name>A0A845LYI6_9RHOB</name>
<organism evidence="2 3">
    <name type="scientific">Maritimibacter harenae</name>
    <dbReference type="NCBI Taxonomy" id="2606218"/>
    <lineage>
        <taxon>Bacteria</taxon>
        <taxon>Pseudomonadati</taxon>
        <taxon>Pseudomonadota</taxon>
        <taxon>Alphaproteobacteria</taxon>
        <taxon>Rhodobacterales</taxon>
        <taxon>Roseobacteraceae</taxon>
        <taxon>Maritimibacter</taxon>
    </lineage>
</organism>
<gene>
    <name evidence="2" type="ORF">GQE99_05230</name>
</gene>
<keyword evidence="1" id="KW-1133">Transmembrane helix</keyword>
<feature type="transmembrane region" description="Helical" evidence="1">
    <location>
        <begin position="38"/>
        <end position="64"/>
    </location>
</feature>
<feature type="transmembrane region" description="Helical" evidence="1">
    <location>
        <begin position="84"/>
        <end position="104"/>
    </location>
</feature>
<accession>A0A845LYI6</accession>
<reference evidence="2 3" key="1">
    <citation type="submission" date="2019-12" db="EMBL/GenBank/DDBJ databases">
        <title>Maritimibacter sp. nov. sp. isolated from sea sand.</title>
        <authorList>
            <person name="Kim J."/>
            <person name="Jeong S.E."/>
            <person name="Jung H.S."/>
            <person name="Jeon C.O."/>
        </authorList>
    </citation>
    <scope>NUCLEOTIDE SEQUENCE [LARGE SCALE GENOMIC DNA]</scope>
    <source>
        <strain evidence="2 3">DP07</strain>
    </source>
</reference>
<dbReference type="RefSeq" id="WP_161350538.1">
    <property type="nucleotide sequence ID" value="NZ_WTUX01000010.1"/>
</dbReference>
<keyword evidence="1" id="KW-0472">Membrane</keyword>
<proteinExistence type="predicted"/>
<comment type="caution">
    <text evidence="2">The sequence shown here is derived from an EMBL/GenBank/DDBJ whole genome shotgun (WGS) entry which is preliminary data.</text>
</comment>
<feature type="transmembrane region" description="Helical" evidence="1">
    <location>
        <begin position="6"/>
        <end position="26"/>
    </location>
</feature>
<evidence type="ECO:0000313" key="2">
    <source>
        <dbReference type="EMBL" id="MZR12416.1"/>
    </source>
</evidence>
<sequence>MVADCGYLFGATAALAVLVAVAAWIVGRIVARMKEANAWVILGAIVVSLAVLQVGAKLALVTVWLYERAGLEPAAACGGQLGTFAFGGTLVIIVAYVGVFFLSFRRSRTGV</sequence>
<evidence type="ECO:0000313" key="3">
    <source>
        <dbReference type="Proteomes" id="UP000467322"/>
    </source>
</evidence>
<dbReference type="Proteomes" id="UP000467322">
    <property type="component" value="Unassembled WGS sequence"/>
</dbReference>
<protein>
    <submittedName>
        <fullName evidence="2">Uncharacterized protein</fullName>
    </submittedName>
</protein>
<evidence type="ECO:0000256" key="1">
    <source>
        <dbReference type="SAM" id="Phobius"/>
    </source>
</evidence>